<comment type="similarity">
    <text evidence="6">Belongs to the UPF0060 family.</text>
</comment>
<evidence type="ECO:0000313" key="7">
    <source>
        <dbReference type="EMBL" id="OPA73873.1"/>
    </source>
</evidence>
<protein>
    <submittedName>
        <fullName evidence="7">Uncharacterized protein</fullName>
    </submittedName>
</protein>
<evidence type="ECO:0000256" key="1">
    <source>
        <dbReference type="ARBA" id="ARBA00004127"/>
    </source>
</evidence>
<proteinExistence type="inferred from homology"/>
<comment type="caution">
    <text evidence="7">The sequence shown here is derived from an EMBL/GenBank/DDBJ whole genome shotgun (WGS) entry which is preliminary data.</text>
</comment>
<evidence type="ECO:0000256" key="4">
    <source>
        <dbReference type="ARBA" id="ARBA00022989"/>
    </source>
</evidence>
<feature type="transmembrane region" description="Helical" evidence="6">
    <location>
        <begin position="86"/>
        <end position="105"/>
    </location>
</feature>
<organism evidence="7 8">
    <name type="scientific">Paenibacillus selenitireducens</name>
    <dbReference type="NCBI Taxonomy" id="1324314"/>
    <lineage>
        <taxon>Bacteria</taxon>
        <taxon>Bacillati</taxon>
        <taxon>Bacillota</taxon>
        <taxon>Bacilli</taxon>
        <taxon>Bacillales</taxon>
        <taxon>Paenibacillaceae</taxon>
        <taxon>Paenibacillus</taxon>
    </lineage>
</organism>
<keyword evidence="2 6" id="KW-1003">Cell membrane</keyword>
<dbReference type="OrthoDB" id="123240at2"/>
<evidence type="ECO:0000256" key="6">
    <source>
        <dbReference type="HAMAP-Rule" id="MF_00010"/>
    </source>
</evidence>
<reference evidence="7 8" key="1">
    <citation type="submission" date="2017-01" db="EMBL/GenBank/DDBJ databases">
        <title>Genome analysis of Paenibacillus selenitrireducens ES3-24.</title>
        <authorList>
            <person name="Xu D."/>
            <person name="Yao R."/>
            <person name="Zheng S."/>
        </authorList>
    </citation>
    <scope>NUCLEOTIDE SEQUENCE [LARGE SCALE GENOMIC DNA]</scope>
    <source>
        <strain evidence="7 8">ES3-24</strain>
    </source>
</reference>
<keyword evidence="3 6" id="KW-0812">Transmembrane</keyword>
<keyword evidence="8" id="KW-1185">Reference proteome</keyword>
<dbReference type="RefSeq" id="WP_078502102.1">
    <property type="nucleotide sequence ID" value="NZ_MSZX01000013.1"/>
</dbReference>
<dbReference type="Pfam" id="PF02694">
    <property type="entry name" value="UPF0060"/>
    <property type="match status" value="1"/>
</dbReference>
<dbReference type="PANTHER" id="PTHR36116">
    <property type="entry name" value="UPF0060 MEMBRANE PROTEIN YNFA"/>
    <property type="match status" value="1"/>
</dbReference>
<dbReference type="HAMAP" id="MF_00010">
    <property type="entry name" value="UPF0060"/>
    <property type="match status" value="1"/>
</dbReference>
<keyword evidence="4 6" id="KW-1133">Transmembrane helix</keyword>
<dbReference type="Proteomes" id="UP000190188">
    <property type="component" value="Unassembled WGS sequence"/>
</dbReference>
<dbReference type="InterPro" id="IPR037185">
    <property type="entry name" value="EmrE-like"/>
</dbReference>
<accession>A0A1T2X2R5</accession>
<sequence length="108" mass="11921">MMIAILLFIVAGLAEIGGGYLVWLWLREAKPAWYGFIGAAILVAYGIIPTLQKFPSFGRVYAAYGGVFIILAVLWGWLVDRKTPDLYDWVGALICIVGVSVMLWAPRS</sequence>
<keyword evidence="5 6" id="KW-0472">Membrane</keyword>
<feature type="transmembrane region" description="Helical" evidence="6">
    <location>
        <begin position="31"/>
        <end position="48"/>
    </location>
</feature>
<dbReference type="SUPFAM" id="SSF103481">
    <property type="entry name" value="Multidrug resistance efflux transporter EmrE"/>
    <property type="match status" value="1"/>
</dbReference>
<evidence type="ECO:0000256" key="5">
    <source>
        <dbReference type="ARBA" id="ARBA00023136"/>
    </source>
</evidence>
<comment type="subcellular location">
    <subcellularLocation>
        <location evidence="6">Cell membrane</location>
        <topology evidence="6">Multi-pass membrane protein</topology>
    </subcellularLocation>
    <subcellularLocation>
        <location evidence="1">Endomembrane system</location>
        <topology evidence="1">Multi-pass membrane protein</topology>
    </subcellularLocation>
</comment>
<evidence type="ECO:0000256" key="2">
    <source>
        <dbReference type="ARBA" id="ARBA00022475"/>
    </source>
</evidence>
<name>A0A1T2X2R5_9BACL</name>
<dbReference type="PANTHER" id="PTHR36116:SF1">
    <property type="entry name" value="UPF0060 MEMBRANE PROTEIN YNFA"/>
    <property type="match status" value="1"/>
</dbReference>
<dbReference type="NCBIfam" id="NF002586">
    <property type="entry name" value="PRK02237.1"/>
    <property type="match status" value="1"/>
</dbReference>
<feature type="transmembrane region" description="Helical" evidence="6">
    <location>
        <begin position="60"/>
        <end position="80"/>
    </location>
</feature>
<dbReference type="STRING" id="1324314.BVG16_25875"/>
<dbReference type="GO" id="GO:0005886">
    <property type="term" value="C:plasma membrane"/>
    <property type="evidence" value="ECO:0007669"/>
    <property type="project" value="UniProtKB-SubCell"/>
</dbReference>
<dbReference type="EMBL" id="MSZX01000013">
    <property type="protein sequence ID" value="OPA73873.1"/>
    <property type="molecule type" value="Genomic_DNA"/>
</dbReference>
<dbReference type="AlphaFoldDB" id="A0A1T2X2R5"/>
<gene>
    <name evidence="7" type="ORF">BVG16_25875</name>
</gene>
<evidence type="ECO:0000313" key="8">
    <source>
        <dbReference type="Proteomes" id="UP000190188"/>
    </source>
</evidence>
<evidence type="ECO:0000256" key="3">
    <source>
        <dbReference type="ARBA" id="ARBA00022692"/>
    </source>
</evidence>
<dbReference type="InterPro" id="IPR003844">
    <property type="entry name" value="UPF0060"/>
</dbReference>